<evidence type="ECO:0000256" key="1">
    <source>
        <dbReference type="SAM" id="MobiDB-lite"/>
    </source>
</evidence>
<accession>A0A6A6ZAV0</accession>
<feature type="region of interest" description="Disordered" evidence="1">
    <location>
        <begin position="29"/>
        <end position="58"/>
    </location>
</feature>
<evidence type="ECO:0000313" key="4">
    <source>
        <dbReference type="RefSeq" id="XP_033584388.1"/>
    </source>
</evidence>
<evidence type="ECO:0008006" key="5">
    <source>
        <dbReference type="Google" id="ProtNLM"/>
    </source>
</evidence>
<dbReference type="RefSeq" id="XP_033584388.1">
    <property type="nucleotide sequence ID" value="XM_033718627.1"/>
</dbReference>
<keyword evidence="3" id="KW-1185">Reference proteome</keyword>
<evidence type="ECO:0000313" key="3">
    <source>
        <dbReference type="Proteomes" id="UP000504636"/>
    </source>
</evidence>
<dbReference type="Gene3D" id="1.25.40.10">
    <property type="entry name" value="Tetratricopeptide repeat domain"/>
    <property type="match status" value="1"/>
</dbReference>
<evidence type="ECO:0000313" key="2">
    <source>
        <dbReference type="EMBL" id="KAF2817424.1"/>
    </source>
</evidence>
<sequence>MFRNWDRPRDAAAYLEQVLHHLEDSELPAQSDDVNIPSHAVGRSQATSASRGPSSGFSIPLEGPVEPKLIDAHLRGGARGMQREERSDVRLLRLVKHCEKHPKELAKQSMLCWTALLEFYEDIEDAEKKADALDRASHNFWAINALDENKTKDILEACITCIQGFVKAGRHQDADDMFIQVESDARETFGSDDVQTILILERIGIFYQNERMWEVAAPHFEQALAARLSRFWEYHESVKRLELALEDRHYEMYTHSASTQRQTDQFCCELSRRRPHLLML</sequence>
<dbReference type="GeneID" id="54459520"/>
<dbReference type="AlphaFoldDB" id="A0A6A6ZAV0"/>
<dbReference type="OrthoDB" id="5308957at2759"/>
<dbReference type="Proteomes" id="UP000504636">
    <property type="component" value="Unplaced"/>
</dbReference>
<dbReference type="InterPro" id="IPR011990">
    <property type="entry name" value="TPR-like_helical_dom_sf"/>
</dbReference>
<protein>
    <recommendedName>
        <fullName evidence="5">TPR-like protein</fullName>
    </recommendedName>
</protein>
<reference evidence="4" key="3">
    <citation type="submission" date="2025-04" db="UniProtKB">
        <authorList>
            <consortium name="RefSeq"/>
        </authorList>
    </citation>
    <scope>IDENTIFICATION</scope>
    <source>
        <strain evidence="4">CBS 304.34</strain>
    </source>
</reference>
<dbReference type="EMBL" id="MU003692">
    <property type="protein sequence ID" value="KAF2817424.1"/>
    <property type="molecule type" value="Genomic_DNA"/>
</dbReference>
<reference evidence="4" key="2">
    <citation type="submission" date="2020-04" db="EMBL/GenBank/DDBJ databases">
        <authorList>
            <consortium name="NCBI Genome Project"/>
        </authorList>
    </citation>
    <scope>NUCLEOTIDE SEQUENCE</scope>
    <source>
        <strain evidence="4">CBS 304.34</strain>
    </source>
</reference>
<gene>
    <name evidence="2 4" type="ORF">BDZ99DRAFT_457163</name>
</gene>
<name>A0A6A6ZAV0_9PEZI</name>
<proteinExistence type="predicted"/>
<organism evidence="2">
    <name type="scientific">Mytilinidion resinicola</name>
    <dbReference type="NCBI Taxonomy" id="574789"/>
    <lineage>
        <taxon>Eukaryota</taxon>
        <taxon>Fungi</taxon>
        <taxon>Dikarya</taxon>
        <taxon>Ascomycota</taxon>
        <taxon>Pezizomycotina</taxon>
        <taxon>Dothideomycetes</taxon>
        <taxon>Pleosporomycetidae</taxon>
        <taxon>Mytilinidiales</taxon>
        <taxon>Mytilinidiaceae</taxon>
        <taxon>Mytilinidion</taxon>
    </lineage>
</organism>
<feature type="compositionally biased region" description="Polar residues" evidence="1">
    <location>
        <begin position="44"/>
        <end position="57"/>
    </location>
</feature>
<reference evidence="2 4" key="1">
    <citation type="journal article" date="2020" name="Stud. Mycol.">
        <title>101 Dothideomycetes genomes: a test case for predicting lifestyles and emergence of pathogens.</title>
        <authorList>
            <person name="Haridas S."/>
            <person name="Albert R."/>
            <person name="Binder M."/>
            <person name="Bloem J."/>
            <person name="Labutti K."/>
            <person name="Salamov A."/>
            <person name="Andreopoulos B."/>
            <person name="Baker S."/>
            <person name="Barry K."/>
            <person name="Bills G."/>
            <person name="Bluhm B."/>
            <person name="Cannon C."/>
            <person name="Castanera R."/>
            <person name="Culley D."/>
            <person name="Daum C."/>
            <person name="Ezra D."/>
            <person name="Gonzalez J."/>
            <person name="Henrissat B."/>
            <person name="Kuo A."/>
            <person name="Liang C."/>
            <person name="Lipzen A."/>
            <person name="Lutzoni F."/>
            <person name="Magnuson J."/>
            <person name="Mondo S."/>
            <person name="Nolan M."/>
            <person name="Ohm R."/>
            <person name="Pangilinan J."/>
            <person name="Park H.-J."/>
            <person name="Ramirez L."/>
            <person name="Alfaro M."/>
            <person name="Sun H."/>
            <person name="Tritt A."/>
            <person name="Yoshinaga Y."/>
            <person name="Zwiers L.-H."/>
            <person name="Turgeon B."/>
            <person name="Goodwin S."/>
            <person name="Spatafora J."/>
            <person name="Crous P."/>
            <person name="Grigoriev I."/>
        </authorList>
    </citation>
    <scope>NUCLEOTIDE SEQUENCE</scope>
    <source>
        <strain evidence="2 4">CBS 304.34</strain>
    </source>
</reference>